<feature type="transmembrane region" description="Helical" evidence="8">
    <location>
        <begin position="315"/>
        <end position="333"/>
    </location>
</feature>
<keyword evidence="7" id="KW-0808">Transferase</keyword>
<keyword evidence="4 8" id="KW-0812">Transmembrane</keyword>
<dbReference type="GO" id="GO:0042121">
    <property type="term" value="P:alginic acid biosynthetic process"/>
    <property type="evidence" value="ECO:0007669"/>
    <property type="project" value="InterPro"/>
</dbReference>
<dbReference type="GO" id="GO:0016746">
    <property type="term" value="F:acyltransferase activity"/>
    <property type="evidence" value="ECO:0007669"/>
    <property type="project" value="UniProtKB-KW"/>
</dbReference>
<dbReference type="GeneID" id="78478663"/>
<feature type="transmembrane region" description="Helical" evidence="8">
    <location>
        <begin position="345"/>
        <end position="370"/>
    </location>
</feature>
<feature type="transmembrane region" description="Helical" evidence="8">
    <location>
        <begin position="77"/>
        <end position="95"/>
    </location>
</feature>
<evidence type="ECO:0000256" key="3">
    <source>
        <dbReference type="ARBA" id="ARBA00022475"/>
    </source>
</evidence>
<proteinExistence type="inferred from homology"/>
<keyword evidence="5 8" id="KW-1133">Transmembrane helix</keyword>
<accession>A0A140DX22</accession>
<evidence type="ECO:0008006" key="11">
    <source>
        <dbReference type="Google" id="ProtNLM"/>
    </source>
</evidence>
<dbReference type="STRING" id="1702221.AALO17_20650"/>
<dbReference type="EMBL" id="CP011391">
    <property type="protein sequence ID" value="AMK55199.1"/>
    <property type="molecule type" value="Genomic_DNA"/>
</dbReference>
<evidence type="ECO:0000256" key="7">
    <source>
        <dbReference type="PIRNR" id="PIRNR016636"/>
    </source>
</evidence>
<dbReference type="Proteomes" id="UP000069771">
    <property type="component" value="Chromosome"/>
</dbReference>
<keyword evidence="6 7" id="KW-0472">Membrane</keyword>
<dbReference type="KEGG" id="fro:AALO17_20650"/>
<evidence type="ECO:0000256" key="2">
    <source>
        <dbReference type="ARBA" id="ARBA00010323"/>
    </source>
</evidence>
<sequence>MSFTNLLFLTAFLPLSVVGYRVLKTDKSRNILLVGLSWLFYAWAGLQGLVLLLIETCWIWFAGRALEDESDANRKPLFWTAAGGLLVILGLYKYLDPILTGLGLRPLGLPFPLGISFYTFTALSYLADVYTRRCTAQTDFLKLTLYLSFFPKMAQGPIVQYHEMEPELSTRTVTFQDIGSGSLKFTRGLAKKVILADGLGKVFVALQANTTWAGAWVLSLAYAFQLYFDFSGYSDMAIGMGRWFGFHIPENFDHPYRAVSVRDFWRRWHIALSSWFRDYVYIPLGGSREGTKALIRNLLIVWLLTGIWHGANLTYVVWGLYYGLLIIAERFWFQPYLEKLPRWGRVILIFLIADIGWVFFAAPDLVTAFARLCRMFGIGVTGLTDDQTLFWLRTNAILFLLAFAFSGSLFQRLQDRILRKWKMPAVLGMAVFWSLILLTCLAALVAGTSRTFLYFAF</sequence>
<gene>
    <name evidence="9" type="ORF">AALO17_20650</name>
</gene>
<reference evidence="9 10" key="1">
    <citation type="journal article" date="2016" name="Gut Pathog.">
        <title>Whole genome sequencing of "Faecalibaculum rodentium" ALO17, isolated from C57BL/6J laboratory mouse feces.</title>
        <authorList>
            <person name="Lim S."/>
            <person name="Chang D.H."/>
            <person name="Ahn S."/>
            <person name="Kim B.C."/>
        </authorList>
    </citation>
    <scope>NUCLEOTIDE SEQUENCE [LARGE SCALE GENOMIC DNA]</scope>
    <source>
        <strain evidence="9 10">Alo17</strain>
    </source>
</reference>
<evidence type="ECO:0000256" key="6">
    <source>
        <dbReference type="ARBA" id="ARBA00023136"/>
    </source>
</evidence>
<comment type="similarity">
    <text evidence="2 7">Belongs to the membrane-bound acyltransferase family.</text>
</comment>
<dbReference type="AlphaFoldDB" id="A0A140DX22"/>
<dbReference type="RefSeq" id="WP_067558571.1">
    <property type="nucleotide sequence ID" value="NZ_CP011391.1"/>
</dbReference>
<keyword evidence="10" id="KW-1185">Reference proteome</keyword>
<keyword evidence="7" id="KW-0012">Acyltransferase</keyword>
<dbReference type="GO" id="GO:0005886">
    <property type="term" value="C:plasma membrane"/>
    <property type="evidence" value="ECO:0007669"/>
    <property type="project" value="UniProtKB-SubCell"/>
</dbReference>
<feature type="transmembrane region" description="Helical" evidence="8">
    <location>
        <begin position="425"/>
        <end position="447"/>
    </location>
</feature>
<feature type="transmembrane region" description="Helical" evidence="8">
    <location>
        <begin position="107"/>
        <end position="127"/>
    </location>
</feature>
<dbReference type="InterPro" id="IPR051085">
    <property type="entry name" value="MB_O-acyltransferase"/>
</dbReference>
<evidence type="ECO:0000256" key="1">
    <source>
        <dbReference type="ARBA" id="ARBA00004651"/>
    </source>
</evidence>
<dbReference type="PANTHER" id="PTHR13285">
    <property type="entry name" value="ACYLTRANSFERASE"/>
    <property type="match status" value="1"/>
</dbReference>
<evidence type="ECO:0000313" key="10">
    <source>
        <dbReference type="Proteomes" id="UP000069771"/>
    </source>
</evidence>
<dbReference type="InterPro" id="IPR004299">
    <property type="entry name" value="MBOAT_fam"/>
</dbReference>
<comment type="subcellular location">
    <subcellularLocation>
        <location evidence="1">Cell membrane</location>
        <topology evidence="1">Multi-pass membrane protein</topology>
    </subcellularLocation>
</comment>
<dbReference type="PATRIC" id="fig|1702221.3.peg.2009"/>
<protein>
    <recommendedName>
        <fullName evidence="11">MBOAT family protein</fullName>
    </recommendedName>
</protein>
<evidence type="ECO:0000256" key="5">
    <source>
        <dbReference type="ARBA" id="ARBA00022989"/>
    </source>
</evidence>
<dbReference type="PIRSF" id="PIRSF500217">
    <property type="entry name" value="AlgI"/>
    <property type="match status" value="1"/>
</dbReference>
<dbReference type="InterPro" id="IPR024194">
    <property type="entry name" value="Ac/AlaTfrase_AlgI/DltB"/>
</dbReference>
<organism evidence="9 10">
    <name type="scientific">Faecalibaculum rodentium</name>
    <dbReference type="NCBI Taxonomy" id="1702221"/>
    <lineage>
        <taxon>Bacteria</taxon>
        <taxon>Bacillati</taxon>
        <taxon>Bacillota</taxon>
        <taxon>Erysipelotrichia</taxon>
        <taxon>Erysipelotrichales</taxon>
        <taxon>Erysipelotrichaceae</taxon>
        <taxon>Faecalibaculum</taxon>
    </lineage>
</organism>
<evidence type="ECO:0000256" key="8">
    <source>
        <dbReference type="SAM" id="Phobius"/>
    </source>
</evidence>
<dbReference type="PIRSF" id="PIRSF016636">
    <property type="entry name" value="AlgI_DltB"/>
    <property type="match status" value="1"/>
</dbReference>
<dbReference type="PANTHER" id="PTHR13285:SF18">
    <property type="entry name" value="PROTEIN-CYSTEINE N-PALMITOYLTRANSFERASE RASP"/>
    <property type="match status" value="1"/>
</dbReference>
<evidence type="ECO:0000256" key="4">
    <source>
        <dbReference type="ARBA" id="ARBA00022692"/>
    </source>
</evidence>
<feature type="transmembrane region" description="Helical" evidence="8">
    <location>
        <begin position="390"/>
        <end position="413"/>
    </location>
</feature>
<keyword evidence="3 7" id="KW-1003">Cell membrane</keyword>
<evidence type="ECO:0000313" key="9">
    <source>
        <dbReference type="EMBL" id="AMK55199.1"/>
    </source>
</evidence>
<dbReference type="InterPro" id="IPR028362">
    <property type="entry name" value="AlgI"/>
</dbReference>
<dbReference type="Pfam" id="PF03062">
    <property type="entry name" value="MBOAT"/>
    <property type="match status" value="1"/>
</dbReference>
<feature type="transmembrane region" description="Helical" evidence="8">
    <location>
        <begin position="38"/>
        <end position="61"/>
    </location>
</feature>
<name>A0A140DX22_9FIRM</name>
<dbReference type="OrthoDB" id="9805788at2"/>